<organism evidence="1 2">
    <name type="scientific">Deinococcus carri</name>
    <dbReference type="NCBI Taxonomy" id="1211323"/>
    <lineage>
        <taxon>Bacteria</taxon>
        <taxon>Thermotogati</taxon>
        <taxon>Deinococcota</taxon>
        <taxon>Deinococci</taxon>
        <taxon>Deinococcales</taxon>
        <taxon>Deinococcaceae</taxon>
        <taxon>Deinococcus</taxon>
    </lineage>
</organism>
<dbReference type="Proteomes" id="UP001401887">
    <property type="component" value="Unassembled WGS sequence"/>
</dbReference>
<proteinExistence type="predicted"/>
<sequence>MNDMELEVRLPERRLGYGQGDVQALLRQQAGVWRLLGSGEVVPAPAEETLEERADLIGQVWEGMLAQAGRAFGLTPAEVAAHIAQVRRVAQAGGADEGKELEKRQLKAWAGEVAAVVLGALEGCERFVVEYPNSITKLWLLACDEAGARVINPRELDLRAQYFAPVCEGGWMEPPSWMRTNGSINRPFDSLWENNEEKMERPVLSGQGRKAVHAYGLKQEGRAVFRDDLLHDGLSAAAYERMVASLHAVRLPPAYPAAFRHASGDVPVGVGA</sequence>
<gene>
    <name evidence="1" type="ORF">Dcar01_01815</name>
</gene>
<keyword evidence="2" id="KW-1185">Reference proteome</keyword>
<reference evidence="1 2" key="1">
    <citation type="submission" date="2024-02" db="EMBL/GenBank/DDBJ databases">
        <title>Deinococcus carri NBRC 110142.</title>
        <authorList>
            <person name="Ichikawa N."/>
            <person name="Katano-Makiyama Y."/>
            <person name="Hidaka K."/>
        </authorList>
    </citation>
    <scope>NUCLEOTIDE SEQUENCE [LARGE SCALE GENOMIC DNA]</scope>
    <source>
        <strain evidence="1 2">NBRC 110142</strain>
    </source>
</reference>
<name>A0ABP9W6V2_9DEIO</name>
<evidence type="ECO:0000313" key="2">
    <source>
        <dbReference type="Proteomes" id="UP001401887"/>
    </source>
</evidence>
<comment type="caution">
    <text evidence="1">The sequence shown here is derived from an EMBL/GenBank/DDBJ whole genome shotgun (WGS) entry which is preliminary data.</text>
</comment>
<protein>
    <submittedName>
        <fullName evidence="1">Uncharacterized protein</fullName>
    </submittedName>
</protein>
<dbReference type="EMBL" id="BAABRP010000005">
    <property type="protein sequence ID" value="GAA5513089.1"/>
    <property type="molecule type" value="Genomic_DNA"/>
</dbReference>
<evidence type="ECO:0000313" key="1">
    <source>
        <dbReference type="EMBL" id="GAA5513089.1"/>
    </source>
</evidence>
<dbReference type="RefSeq" id="WP_345464154.1">
    <property type="nucleotide sequence ID" value="NZ_BAABRP010000005.1"/>
</dbReference>
<accession>A0ABP9W6V2</accession>